<evidence type="ECO:0000313" key="2">
    <source>
        <dbReference type="EMBL" id="SUA72674.1"/>
    </source>
</evidence>
<proteinExistence type="predicted"/>
<dbReference type="EMBL" id="UGRY01000002">
    <property type="protein sequence ID" value="SUA72614.1"/>
    <property type="molecule type" value="Genomic_DNA"/>
</dbReference>
<keyword evidence="3" id="KW-1185">Reference proteome</keyword>
<name>A0A378Y6H0_9NOCA</name>
<dbReference type="Proteomes" id="UP000255467">
    <property type="component" value="Unassembled WGS sequence"/>
</dbReference>
<protein>
    <submittedName>
        <fullName evidence="2">Uncharacterized protein</fullName>
    </submittedName>
</protein>
<dbReference type="AlphaFoldDB" id="A0A378Y6H0"/>
<dbReference type="RefSeq" id="WP_115061400.1">
    <property type="nucleotide sequence ID" value="NZ_UGRY01000002.1"/>
</dbReference>
<dbReference type="EMBL" id="UGRY01000002">
    <property type="protein sequence ID" value="SUA72674.1"/>
    <property type="molecule type" value="Genomic_DNA"/>
</dbReference>
<evidence type="ECO:0000313" key="1">
    <source>
        <dbReference type="EMBL" id="SUA72614.1"/>
    </source>
</evidence>
<accession>A0A378Y6H0</accession>
<sequence length="308" mass="34209">MSEIQCAECERPVKDGLTLCVSCGDTLCEALLAVPELLLDIAITRARLDRVQGARTAGRAAETALPVRATSRGATMVGDEALATLGNTVTTWARALAEDLGTSPYINGPWLVHLTEQHRGAEPRDGATLPLVRLGAVEQAAVWLAQHREPLRAYQAAAELLWDVTTAVERLRRAIDHRPELRYLGACPECAAELRAEHGESWVRCRVCRTQHEIARIEADARAVAEDRLFTLAELRRVLDALGAPVPKQTLYWWASERRIEPRGWMHRDERGARITDHKLDDRDKPVYRTGDVLRLARRQAQQGGSAA</sequence>
<reference evidence="2 3" key="1">
    <citation type="submission" date="2018-06" db="EMBL/GenBank/DDBJ databases">
        <authorList>
            <consortium name="Pathogen Informatics"/>
            <person name="Doyle S."/>
        </authorList>
    </citation>
    <scope>NUCLEOTIDE SEQUENCE [LARGE SCALE GENOMIC DNA]</scope>
    <source>
        <strain evidence="2 3">NCTC1934</strain>
    </source>
</reference>
<organism evidence="2 3">
    <name type="scientific">Nocardia otitidiscaviarum</name>
    <dbReference type="NCBI Taxonomy" id="1823"/>
    <lineage>
        <taxon>Bacteria</taxon>
        <taxon>Bacillati</taxon>
        <taxon>Actinomycetota</taxon>
        <taxon>Actinomycetes</taxon>
        <taxon>Mycobacteriales</taxon>
        <taxon>Nocardiaceae</taxon>
        <taxon>Nocardia</taxon>
    </lineage>
</organism>
<evidence type="ECO:0000313" key="3">
    <source>
        <dbReference type="Proteomes" id="UP000255467"/>
    </source>
</evidence>
<gene>
    <name evidence="1" type="ORF">NCTC1934_00042</name>
    <name evidence="2" type="ORF">NCTC1934_00102</name>
</gene>